<evidence type="ECO:0000256" key="1">
    <source>
        <dbReference type="SAM" id="Phobius"/>
    </source>
</evidence>
<reference evidence="2" key="1">
    <citation type="submission" date="2017-02" db="EMBL/GenBank/DDBJ databases">
        <title>Delving into the versatile metabolic prowess of the omnipresent phylum Bacteroidetes.</title>
        <authorList>
            <person name="Nobu M.K."/>
            <person name="Mei R."/>
            <person name="Narihiro T."/>
            <person name="Kuroda K."/>
            <person name="Liu W.-T."/>
        </authorList>
    </citation>
    <scope>NUCLEOTIDE SEQUENCE</scope>
    <source>
        <strain evidence="2">ADurb.Bin160</strain>
    </source>
</reference>
<dbReference type="Proteomes" id="UP000485621">
    <property type="component" value="Unassembled WGS sequence"/>
</dbReference>
<keyword evidence="1" id="KW-1133">Transmembrane helix</keyword>
<feature type="transmembrane region" description="Helical" evidence="1">
    <location>
        <begin position="29"/>
        <end position="51"/>
    </location>
</feature>
<comment type="caution">
    <text evidence="2">The sequence shown here is derived from an EMBL/GenBank/DDBJ whole genome shotgun (WGS) entry which is preliminary data.</text>
</comment>
<name>A0A1V5ZNV3_9BACT</name>
<keyword evidence="1" id="KW-0812">Transmembrane</keyword>
<protein>
    <submittedName>
        <fullName evidence="2">Uncharacterized protein</fullName>
    </submittedName>
</protein>
<sequence>MWTILVLSMFIQDLIINNKNSENDENHGLLYTLTLGFLGLWMMVQMFFNLIRISSQ</sequence>
<keyword evidence="1" id="KW-0472">Membrane</keyword>
<gene>
    <name evidence="2" type="ORF">BWY04_00532</name>
</gene>
<dbReference type="EMBL" id="MWDB01000008">
    <property type="protein sequence ID" value="OQB41919.1"/>
    <property type="molecule type" value="Genomic_DNA"/>
</dbReference>
<evidence type="ECO:0000313" key="2">
    <source>
        <dbReference type="EMBL" id="OQB41919.1"/>
    </source>
</evidence>
<accession>A0A1V5ZNV3</accession>
<dbReference type="AlphaFoldDB" id="A0A1V5ZNV3"/>
<proteinExistence type="predicted"/>
<organism evidence="2">
    <name type="scientific">candidate division CPR1 bacterium ADurb.Bin160</name>
    <dbReference type="NCBI Taxonomy" id="1852826"/>
    <lineage>
        <taxon>Bacteria</taxon>
        <taxon>candidate division CPR1</taxon>
    </lineage>
</organism>